<gene>
    <name evidence="3" type="ORF">B9Z65_4893</name>
</gene>
<dbReference type="EMBL" id="NHZQ01000066">
    <property type="protein sequence ID" value="PSK56015.1"/>
    <property type="molecule type" value="Genomic_DNA"/>
</dbReference>
<feature type="signal peptide" evidence="2">
    <location>
        <begin position="1"/>
        <end position="18"/>
    </location>
</feature>
<feature type="compositionally biased region" description="Polar residues" evidence="1">
    <location>
        <begin position="65"/>
        <end position="74"/>
    </location>
</feature>
<organism evidence="3 4">
    <name type="scientific">Elsinoe australis</name>
    <dbReference type="NCBI Taxonomy" id="40998"/>
    <lineage>
        <taxon>Eukaryota</taxon>
        <taxon>Fungi</taxon>
        <taxon>Dikarya</taxon>
        <taxon>Ascomycota</taxon>
        <taxon>Pezizomycotina</taxon>
        <taxon>Dothideomycetes</taxon>
        <taxon>Dothideomycetidae</taxon>
        <taxon>Myriangiales</taxon>
        <taxon>Elsinoaceae</taxon>
        <taxon>Elsinoe</taxon>
    </lineage>
</organism>
<evidence type="ECO:0000256" key="2">
    <source>
        <dbReference type="SAM" id="SignalP"/>
    </source>
</evidence>
<dbReference type="AlphaFoldDB" id="A0A2P8A6C8"/>
<feature type="region of interest" description="Disordered" evidence="1">
    <location>
        <begin position="238"/>
        <end position="258"/>
    </location>
</feature>
<accession>A0A2P8A6C8</accession>
<evidence type="ECO:0000256" key="1">
    <source>
        <dbReference type="SAM" id="MobiDB-lite"/>
    </source>
</evidence>
<evidence type="ECO:0000313" key="4">
    <source>
        <dbReference type="Proteomes" id="UP000243723"/>
    </source>
</evidence>
<sequence>MLWKLIITTSLIIRGTNAQQTRAKAAQKPPPPVDPLHDRLLNEYDTKPLYPPPNPQPAQRPSKPVQNQPSQQSSKGFSVYGFNFIATYDRWDQLESIRADLTIADKRSPPVTTACNAAAGGQYLGRPLAASLSALKGTCTNSQYAFAVRYLPVAGDASTADFGIVLAHRGGTVDEYAYTTTRQKMPMPVSGVATMIDLGLPVQKEWGSQPTQSLIDAALSWKHIGPGPAQIGVQRAGQETLAPTQATGPDSMDWSYTS</sequence>
<dbReference type="Proteomes" id="UP000243723">
    <property type="component" value="Unassembled WGS sequence"/>
</dbReference>
<reference evidence="3 4" key="1">
    <citation type="submission" date="2017-05" db="EMBL/GenBank/DDBJ databases">
        <title>Draft genome sequence of Elsinoe australis.</title>
        <authorList>
            <person name="Cheng Q."/>
        </authorList>
    </citation>
    <scope>NUCLEOTIDE SEQUENCE [LARGE SCALE GENOMIC DNA]</scope>
    <source>
        <strain evidence="3 4">NL1</strain>
    </source>
</reference>
<protein>
    <submittedName>
        <fullName evidence="3">Uncharacterized protein</fullName>
    </submittedName>
</protein>
<name>A0A2P8A6C8_9PEZI</name>
<keyword evidence="2" id="KW-0732">Signal</keyword>
<comment type="caution">
    <text evidence="3">The sequence shown here is derived from an EMBL/GenBank/DDBJ whole genome shotgun (WGS) entry which is preliminary data.</text>
</comment>
<feature type="chain" id="PRO_5015202259" evidence="2">
    <location>
        <begin position="19"/>
        <end position="258"/>
    </location>
</feature>
<keyword evidence="4" id="KW-1185">Reference proteome</keyword>
<feature type="compositionally biased region" description="Pro residues" evidence="1">
    <location>
        <begin position="49"/>
        <end position="58"/>
    </location>
</feature>
<evidence type="ECO:0000313" key="3">
    <source>
        <dbReference type="EMBL" id="PSK56015.1"/>
    </source>
</evidence>
<feature type="compositionally biased region" description="Polar residues" evidence="1">
    <location>
        <begin position="241"/>
        <end position="258"/>
    </location>
</feature>
<feature type="region of interest" description="Disordered" evidence="1">
    <location>
        <begin position="20"/>
        <end position="74"/>
    </location>
</feature>
<proteinExistence type="predicted"/>
<feature type="compositionally biased region" description="Basic and acidic residues" evidence="1">
    <location>
        <begin position="35"/>
        <end position="46"/>
    </location>
</feature>